<keyword evidence="3" id="KW-0812">Transmembrane</keyword>
<accession>B7QHM2</accession>
<dbReference type="HOGENOM" id="CLU_1867376_0_0_1"/>
<dbReference type="PANTHER" id="PTHR23259:SF69">
    <property type="entry name" value="GEO11767P1-RELATED"/>
    <property type="match status" value="1"/>
</dbReference>
<dbReference type="PaxDb" id="6945-B7QHM2"/>
<proteinExistence type="predicted"/>
<name>B7QHM2_IXOSC</name>
<organism>
    <name type="scientific">Ixodes scapularis</name>
    <name type="common">Black-legged tick</name>
    <name type="synonym">Deer tick</name>
    <dbReference type="NCBI Taxonomy" id="6945"/>
    <lineage>
        <taxon>Eukaryota</taxon>
        <taxon>Metazoa</taxon>
        <taxon>Ecdysozoa</taxon>
        <taxon>Arthropoda</taxon>
        <taxon>Chelicerata</taxon>
        <taxon>Arachnida</taxon>
        <taxon>Acari</taxon>
        <taxon>Parasitiformes</taxon>
        <taxon>Ixodida</taxon>
        <taxon>Ixodoidea</taxon>
        <taxon>Ixodidae</taxon>
        <taxon>Ixodinae</taxon>
        <taxon>Ixodes</taxon>
    </lineage>
</organism>
<evidence type="ECO:0000256" key="2">
    <source>
        <dbReference type="ARBA" id="ARBA00023157"/>
    </source>
</evidence>
<dbReference type="EMBL" id="ABJB010439592">
    <property type="status" value="NOT_ANNOTATED_CDS"/>
    <property type="molecule type" value="Genomic_DNA"/>
</dbReference>
<evidence type="ECO:0000313" key="5">
    <source>
        <dbReference type="EMBL" id="EEC18344.1"/>
    </source>
</evidence>
<evidence type="ECO:0000313" key="7">
    <source>
        <dbReference type="Proteomes" id="UP000001555"/>
    </source>
</evidence>
<reference evidence="5 7" key="1">
    <citation type="submission" date="2008-03" db="EMBL/GenBank/DDBJ databases">
        <title>Annotation of Ixodes scapularis.</title>
        <authorList>
            <consortium name="Ixodes scapularis Genome Project Consortium"/>
            <person name="Caler E."/>
            <person name="Hannick L.I."/>
            <person name="Bidwell S."/>
            <person name="Joardar V."/>
            <person name="Thiagarajan M."/>
            <person name="Amedeo P."/>
            <person name="Galinsky K.J."/>
            <person name="Schobel S."/>
            <person name="Inman J."/>
            <person name="Hostetler J."/>
            <person name="Miller J."/>
            <person name="Hammond M."/>
            <person name="Megy K."/>
            <person name="Lawson D."/>
            <person name="Kodira C."/>
            <person name="Sutton G."/>
            <person name="Meyer J."/>
            <person name="Hill C.A."/>
            <person name="Birren B."/>
            <person name="Nene V."/>
            <person name="Collins F."/>
            <person name="Alarcon-Chaidez F."/>
            <person name="Wikel S."/>
            <person name="Strausberg R."/>
        </authorList>
    </citation>
    <scope>NUCLEOTIDE SEQUENCE [LARGE SCALE GENOMIC DNA]</scope>
    <source>
        <strain evidence="7">Wikel</strain>
        <strain evidence="5">Wikel colony</strain>
    </source>
</reference>
<keyword evidence="3" id="KW-1133">Transmembrane helix</keyword>
<dbReference type="GO" id="GO:0030414">
    <property type="term" value="F:peptidase inhibitor activity"/>
    <property type="evidence" value="ECO:0007669"/>
    <property type="project" value="UniProtKB-KW"/>
</dbReference>
<dbReference type="EMBL" id="DS940349">
    <property type="protein sequence ID" value="EEC18344.1"/>
    <property type="molecule type" value="Genomic_DNA"/>
</dbReference>
<dbReference type="CDD" id="cd19941">
    <property type="entry name" value="TIL"/>
    <property type="match status" value="1"/>
</dbReference>
<dbReference type="InParanoid" id="B7QHM2"/>
<dbReference type="InterPro" id="IPR036084">
    <property type="entry name" value="Ser_inhib-like_sf"/>
</dbReference>
<dbReference type="VEuPathDB" id="VectorBase:ISCI013574"/>
<keyword evidence="7" id="KW-1185">Reference proteome</keyword>
<dbReference type="InterPro" id="IPR051368">
    <property type="entry name" value="SerProtInhib-TIL_Domain"/>
</dbReference>
<evidence type="ECO:0000259" key="4">
    <source>
        <dbReference type="Pfam" id="PF01826"/>
    </source>
</evidence>
<dbReference type="EnsemblMetazoa" id="ISCW013574-RA">
    <property type="protein sequence ID" value="ISCW013574-PA"/>
    <property type="gene ID" value="ISCW013574"/>
</dbReference>
<dbReference type="VEuPathDB" id="VectorBase:ISCP_023035"/>
<feature type="transmembrane region" description="Helical" evidence="3">
    <location>
        <begin position="56"/>
        <end position="76"/>
    </location>
</feature>
<dbReference type="VEuPathDB" id="VectorBase:ISCW013574"/>
<sequence length="137" mass="15283">MYQLRDFILHCQVTRIFIEDNSTSSVLSGSSPSIKRALTSRKASQGSLQNLEHFTVMRVLLATAFLLLLVGSSLALDWGRSCGPNEVYKRCVGSSCAEHKCHGRERLVCTNDCVNGCFCAPGFYRKRDGRCVRKSRC</sequence>
<dbReference type="SUPFAM" id="SSF57567">
    <property type="entry name" value="Serine protease inhibitors"/>
    <property type="match status" value="1"/>
</dbReference>
<dbReference type="AlphaFoldDB" id="B7QHM2"/>
<dbReference type="Gene3D" id="2.10.25.10">
    <property type="entry name" value="Laminin"/>
    <property type="match status" value="1"/>
</dbReference>
<dbReference type="EMBL" id="ABJB010962021">
    <property type="status" value="NOT_ANNOTATED_CDS"/>
    <property type="molecule type" value="Genomic_DNA"/>
</dbReference>
<dbReference type="Pfam" id="PF01826">
    <property type="entry name" value="TIL"/>
    <property type="match status" value="1"/>
</dbReference>
<dbReference type="InterPro" id="IPR002919">
    <property type="entry name" value="TIL_dom"/>
</dbReference>
<dbReference type="Proteomes" id="UP000001555">
    <property type="component" value="Unassembled WGS sequence"/>
</dbReference>
<keyword evidence="2" id="KW-1015">Disulfide bond</keyword>
<gene>
    <name evidence="6" type="primary">8041394</name>
    <name evidence="5" type="ORF">IscW_ISCW013574</name>
</gene>
<keyword evidence="3" id="KW-0472">Membrane</keyword>
<dbReference type="PANTHER" id="PTHR23259">
    <property type="entry name" value="RIDDLE"/>
    <property type="match status" value="1"/>
</dbReference>
<protein>
    <submittedName>
        <fullName evidence="5 6">von Willebrand factor, putative</fullName>
    </submittedName>
</protein>
<feature type="domain" description="TIL" evidence="4">
    <location>
        <begin position="82"/>
        <end position="137"/>
    </location>
</feature>
<reference evidence="6" key="2">
    <citation type="submission" date="2020-05" db="UniProtKB">
        <authorList>
            <consortium name="EnsemblMetazoa"/>
        </authorList>
    </citation>
    <scope>IDENTIFICATION</scope>
    <source>
        <strain evidence="6">wikel</strain>
    </source>
</reference>
<evidence type="ECO:0000313" key="6">
    <source>
        <dbReference type="EnsemblMetazoa" id="ISCW013574-PA"/>
    </source>
</evidence>
<evidence type="ECO:0000256" key="1">
    <source>
        <dbReference type="ARBA" id="ARBA00022690"/>
    </source>
</evidence>
<evidence type="ECO:0000256" key="3">
    <source>
        <dbReference type="SAM" id="Phobius"/>
    </source>
</evidence>
<keyword evidence="1" id="KW-0646">Protease inhibitor</keyword>
<dbReference type="OrthoDB" id="7575919at2759"/>